<feature type="active site" description="Proton acceptor" evidence="16">
    <location>
        <position position="115"/>
    </location>
</feature>
<comment type="pathway">
    <text evidence="4 16">Cofactor biosynthesis; coenzyme A biosynthesis; CoA from (R)-pantothenate: step 1/5.</text>
</comment>
<keyword evidence="8 16" id="KW-0808">Transferase</keyword>
<evidence type="ECO:0000256" key="16">
    <source>
        <dbReference type="HAMAP-Rule" id="MF_01274"/>
    </source>
</evidence>
<dbReference type="EC" id="2.7.1.33" evidence="6 16"/>
<dbReference type="InterPro" id="IPR004619">
    <property type="entry name" value="Type_III_PanK"/>
</dbReference>
<dbReference type="EMBL" id="RDBF01000004">
    <property type="protein sequence ID" value="RLV56288.1"/>
    <property type="molecule type" value="Genomic_DNA"/>
</dbReference>
<accession>A0A3L8PPB5</accession>
<comment type="cofactor">
    <cofactor evidence="16">
        <name>NH4(+)</name>
        <dbReference type="ChEBI" id="CHEBI:28938"/>
    </cofactor>
    <cofactor evidence="16">
        <name>K(+)</name>
        <dbReference type="ChEBI" id="CHEBI:29103"/>
    </cofactor>
    <text evidence="16">A monovalent cation. Ammonium or potassium.</text>
</comment>
<evidence type="ECO:0000256" key="12">
    <source>
        <dbReference type="ARBA" id="ARBA00022958"/>
    </source>
</evidence>
<comment type="cofactor">
    <cofactor evidence="2">
        <name>K(+)</name>
        <dbReference type="ChEBI" id="CHEBI:29103"/>
    </cofactor>
</comment>
<keyword evidence="11 16" id="KW-0067">ATP-binding</keyword>
<dbReference type="SUPFAM" id="SSF53067">
    <property type="entry name" value="Actin-like ATPase domain"/>
    <property type="match status" value="2"/>
</dbReference>
<dbReference type="RefSeq" id="WP_121793947.1">
    <property type="nucleotide sequence ID" value="NZ_RDBF01000004.1"/>
</dbReference>
<comment type="function">
    <text evidence="16">Catalyzes the phosphorylation of pantothenate (Pan), the first step in CoA biosynthesis.</text>
</comment>
<sequence>MSLLCLDVGNRLSVIGVWDIRGDEPVLTGRWTVSSDATRTADEWYLLAHGFVRAAGLADDEVSAVSMCCTVPSIGVEMRAMLERYFDHVPVWVVGPGVRTGIAIHTDNPREVGTDRIVNALAAHHLYGGPAIIVDLNGTATIVDVVDERGRYLGGAIAPGVEVSLEALAQRGAQLRAVEVAEPRGVIGKNTVEAIQSGAVYGFAGLVDGLVDQLIDAVDADPDEITVVATGTYADAVIQHCQTVTVREDNLTLIGLRLVHEKNRD</sequence>
<dbReference type="GO" id="GO:0005737">
    <property type="term" value="C:cytoplasm"/>
    <property type="evidence" value="ECO:0007669"/>
    <property type="project" value="UniProtKB-SubCell"/>
</dbReference>
<evidence type="ECO:0000256" key="3">
    <source>
        <dbReference type="ARBA" id="ARBA00004496"/>
    </source>
</evidence>
<dbReference type="Gene3D" id="3.30.420.40">
    <property type="match status" value="2"/>
</dbReference>
<organism evidence="17 18">
    <name type="scientific">Aeromicrobium phragmitis</name>
    <dbReference type="NCBI Taxonomy" id="2478914"/>
    <lineage>
        <taxon>Bacteria</taxon>
        <taxon>Bacillati</taxon>
        <taxon>Actinomycetota</taxon>
        <taxon>Actinomycetes</taxon>
        <taxon>Propionibacteriales</taxon>
        <taxon>Nocardioidaceae</taxon>
        <taxon>Aeromicrobium</taxon>
    </lineage>
</organism>
<dbReference type="InterPro" id="IPR043129">
    <property type="entry name" value="ATPase_NBD"/>
</dbReference>
<evidence type="ECO:0000256" key="1">
    <source>
        <dbReference type="ARBA" id="ARBA00001206"/>
    </source>
</evidence>
<evidence type="ECO:0000256" key="5">
    <source>
        <dbReference type="ARBA" id="ARBA00011738"/>
    </source>
</evidence>
<comment type="subunit">
    <text evidence="5 16">Homodimer.</text>
</comment>
<dbReference type="CDD" id="cd24015">
    <property type="entry name" value="ASKHA_NBD_PanK-III"/>
    <property type="match status" value="1"/>
</dbReference>
<keyword evidence="7 16" id="KW-0963">Cytoplasm</keyword>
<evidence type="ECO:0000256" key="13">
    <source>
        <dbReference type="ARBA" id="ARBA00022993"/>
    </source>
</evidence>
<dbReference type="PANTHER" id="PTHR34265:SF1">
    <property type="entry name" value="TYPE III PANTOTHENATE KINASE"/>
    <property type="match status" value="1"/>
</dbReference>
<dbReference type="OrthoDB" id="9804707at2"/>
<dbReference type="Proteomes" id="UP000282515">
    <property type="component" value="Unassembled WGS sequence"/>
</dbReference>
<name>A0A3L8PPB5_9ACTN</name>
<dbReference type="PANTHER" id="PTHR34265">
    <property type="entry name" value="TYPE III PANTOTHENATE KINASE"/>
    <property type="match status" value="1"/>
</dbReference>
<dbReference type="Pfam" id="PF03309">
    <property type="entry name" value="Pan_kinase"/>
    <property type="match status" value="1"/>
</dbReference>
<dbReference type="GO" id="GO:0005524">
    <property type="term" value="F:ATP binding"/>
    <property type="evidence" value="ECO:0007669"/>
    <property type="project" value="UniProtKB-UniRule"/>
</dbReference>
<dbReference type="GO" id="GO:0004594">
    <property type="term" value="F:pantothenate kinase activity"/>
    <property type="evidence" value="ECO:0007669"/>
    <property type="project" value="UniProtKB-UniRule"/>
</dbReference>
<evidence type="ECO:0000256" key="10">
    <source>
        <dbReference type="ARBA" id="ARBA00022777"/>
    </source>
</evidence>
<dbReference type="AlphaFoldDB" id="A0A3L8PPB5"/>
<feature type="binding site" evidence="16">
    <location>
        <begin position="113"/>
        <end position="116"/>
    </location>
    <ligand>
        <name>substrate</name>
    </ligand>
</feature>
<feature type="binding site" evidence="16">
    <location>
        <position position="139"/>
    </location>
    <ligand>
        <name>ATP</name>
        <dbReference type="ChEBI" id="CHEBI:30616"/>
    </ligand>
</feature>
<proteinExistence type="inferred from homology"/>
<evidence type="ECO:0000313" key="17">
    <source>
        <dbReference type="EMBL" id="RLV56288.1"/>
    </source>
</evidence>
<reference evidence="17 18" key="1">
    <citation type="submission" date="2018-10" db="EMBL/GenBank/DDBJ databases">
        <title>Aeromicrobium sp. 9W16Y-2 whole genome shotgun sequence.</title>
        <authorList>
            <person name="Li F."/>
        </authorList>
    </citation>
    <scope>NUCLEOTIDE SEQUENCE [LARGE SCALE GENOMIC DNA]</scope>
    <source>
        <strain evidence="17 18">9W16Y-2</strain>
    </source>
</reference>
<protein>
    <recommendedName>
        <fullName evidence="15 16">Type III pantothenate kinase</fullName>
        <ecNumber evidence="6 16">2.7.1.33</ecNumber>
    </recommendedName>
    <alternativeName>
        <fullName evidence="16">PanK-III</fullName>
    </alternativeName>
    <alternativeName>
        <fullName evidence="16">Pantothenic acid kinase</fullName>
    </alternativeName>
</protein>
<keyword evidence="12 16" id="KW-0630">Potassium</keyword>
<keyword evidence="9 16" id="KW-0547">Nucleotide-binding</keyword>
<evidence type="ECO:0000256" key="15">
    <source>
        <dbReference type="ARBA" id="ARBA00040883"/>
    </source>
</evidence>
<evidence type="ECO:0000256" key="7">
    <source>
        <dbReference type="ARBA" id="ARBA00022490"/>
    </source>
</evidence>
<feature type="binding site" evidence="16">
    <location>
        <position position="191"/>
    </location>
    <ligand>
        <name>substrate</name>
    </ligand>
</feature>
<dbReference type="NCBIfam" id="TIGR00671">
    <property type="entry name" value="baf"/>
    <property type="match status" value="1"/>
</dbReference>
<dbReference type="HAMAP" id="MF_01274">
    <property type="entry name" value="Pantothen_kinase_3"/>
    <property type="match status" value="1"/>
</dbReference>
<comment type="caution">
    <text evidence="16">Lacks conserved residue(s) required for the propagation of feature annotation.</text>
</comment>
<evidence type="ECO:0000256" key="4">
    <source>
        <dbReference type="ARBA" id="ARBA00005225"/>
    </source>
</evidence>
<evidence type="ECO:0000313" key="18">
    <source>
        <dbReference type="Proteomes" id="UP000282515"/>
    </source>
</evidence>
<feature type="binding site" evidence="16">
    <location>
        <begin position="7"/>
        <end position="14"/>
    </location>
    <ligand>
        <name>ATP</name>
        <dbReference type="ChEBI" id="CHEBI:30616"/>
    </ligand>
</feature>
<evidence type="ECO:0000256" key="14">
    <source>
        <dbReference type="ARBA" id="ARBA00038036"/>
    </source>
</evidence>
<evidence type="ECO:0000256" key="2">
    <source>
        <dbReference type="ARBA" id="ARBA00001958"/>
    </source>
</evidence>
<comment type="caution">
    <text evidence="17">The sequence shown here is derived from an EMBL/GenBank/DDBJ whole genome shotgun (WGS) entry which is preliminary data.</text>
</comment>
<keyword evidence="13 16" id="KW-0173">Coenzyme A biosynthesis</keyword>
<dbReference type="GO" id="GO:0015937">
    <property type="term" value="P:coenzyme A biosynthetic process"/>
    <property type="evidence" value="ECO:0007669"/>
    <property type="project" value="UniProtKB-UniRule"/>
</dbReference>
<comment type="catalytic activity">
    <reaction evidence="1 16">
        <text>(R)-pantothenate + ATP = (R)-4'-phosphopantothenate + ADP + H(+)</text>
        <dbReference type="Rhea" id="RHEA:16373"/>
        <dbReference type="ChEBI" id="CHEBI:10986"/>
        <dbReference type="ChEBI" id="CHEBI:15378"/>
        <dbReference type="ChEBI" id="CHEBI:29032"/>
        <dbReference type="ChEBI" id="CHEBI:30616"/>
        <dbReference type="ChEBI" id="CHEBI:456216"/>
        <dbReference type="EC" id="2.7.1.33"/>
    </reaction>
</comment>
<evidence type="ECO:0000256" key="9">
    <source>
        <dbReference type="ARBA" id="ARBA00022741"/>
    </source>
</evidence>
<comment type="similarity">
    <text evidence="14 16">Belongs to the type III pantothenate kinase family.</text>
</comment>
<comment type="subcellular location">
    <subcellularLocation>
        <location evidence="3 16">Cytoplasm</location>
    </subcellularLocation>
</comment>
<dbReference type="UniPathway" id="UPA00241">
    <property type="reaction ID" value="UER00352"/>
</dbReference>
<keyword evidence="18" id="KW-1185">Reference proteome</keyword>
<evidence type="ECO:0000256" key="8">
    <source>
        <dbReference type="ARBA" id="ARBA00022679"/>
    </source>
</evidence>
<evidence type="ECO:0000256" key="11">
    <source>
        <dbReference type="ARBA" id="ARBA00022840"/>
    </source>
</evidence>
<gene>
    <name evidence="16" type="primary">coaX</name>
    <name evidence="17" type="ORF">D9V41_07625</name>
</gene>
<dbReference type="NCBIfam" id="NF009855">
    <property type="entry name" value="PRK13321.1"/>
    <property type="match status" value="1"/>
</dbReference>
<keyword evidence="10 16" id="KW-0418">Kinase</keyword>
<evidence type="ECO:0000256" key="6">
    <source>
        <dbReference type="ARBA" id="ARBA00012102"/>
    </source>
</evidence>